<dbReference type="Proteomes" id="UP000235672">
    <property type="component" value="Unassembled WGS sequence"/>
</dbReference>
<accession>A0A2J6PEM7</accession>
<keyword evidence="3" id="KW-1185">Reference proteome</keyword>
<feature type="transmembrane region" description="Helical" evidence="1">
    <location>
        <begin position="77"/>
        <end position="99"/>
    </location>
</feature>
<gene>
    <name evidence="2" type="ORF">NA56DRAFT_666347</name>
</gene>
<feature type="transmembrane region" description="Helical" evidence="1">
    <location>
        <begin position="111"/>
        <end position="138"/>
    </location>
</feature>
<keyword evidence="1" id="KW-0812">Transmembrane</keyword>
<sequence length="246" mass="27912">MNSLLFQRAVGRGRIPILRYSQTFQRPQQVKSLVGTIRWSSNTSTAPKKQPTPPKALPKKASYPERLLVYHAGTGRIVFLGCLKVTTIFIFSFFSLVVAPSHFYAESEPPWVAVGVLLSGIIPMISVAYMFGPFVAYIHLRLPAYARHSQEMLMRYTKSLPNDAALDITTMNFIGKPRVTRLKISDIYPVKERFGYVNYARDTEAINSKRPWYLPKAVRQFGVYSNTSKIMGGAVWENITKRISKK</sequence>
<evidence type="ECO:0000256" key="1">
    <source>
        <dbReference type="SAM" id="Phobius"/>
    </source>
</evidence>
<evidence type="ECO:0000313" key="2">
    <source>
        <dbReference type="EMBL" id="PMD12464.1"/>
    </source>
</evidence>
<evidence type="ECO:0000313" key="3">
    <source>
        <dbReference type="Proteomes" id="UP000235672"/>
    </source>
</evidence>
<protein>
    <submittedName>
        <fullName evidence="2">Uncharacterized protein</fullName>
    </submittedName>
</protein>
<dbReference type="AlphaFoldDB" id="A0A2J6PEM7"/>
<dbReference type="EMBL" id="KZ613549">
    <property type="protein sequence ID" value="PMD12464.1"/>
    <property type="molecule type" value="Genomic_DNA"/>
</dbReference>
<proteinExistence type="predicted"/>
<organism evidence="2 3">
    <name type="scientific">Hyaloscypha hepaticicola</name>
    <dbReference type="NCBI Taxonomy" id="2082293"/>
    <lineage>
        <taxon>Eukaryota</taxon>
        <taxon>Fungi</taxon>
        <taxon>Dikarya</taxon>
        <taxon>Ascomycota</taxon>
        <taxon>Pezizomycotina</taxon>
        <taxon>Leotiomycetes</taxon>
        <taxon>Helotiales</taxon>
        <taxon>Hyaloscyphaceae</taxon>
        <taxon>Hyaloscypha</taxon>
    </lineage>
</organism>
<keyword evidence="1" id="KW-0472">Membrane</keyword>
<keyword evidence="1" id="KW-1133">Transmembrane helix</keyword>
<name>A0A2J6PEM7_9HELO</name>
<dbReference type="OrthoDB" id="2386090at2759"/>
<reference evidence="2 3" key="1">
    <citation type="submission" date="2016-05" db="EMBL/GenBank/DDBJ databases">
        <title>A degradative enzymes factory behind the ericoid mycorrhizal symbiosis.</title>
        <authorList>
            <consortium name="DOE Joint Genome Institute"/>
            <person name="Martino E."/>
            <person name="Morin E."/>
            <person name="Grelet G."/>
            <person name="Kuo A."/>
            <person name="Kohler A."/>
            <person name="Daghino S."/>
            <person name="Barry K."/>
            <person name="Choi C."/>
            <person name="Cichocki N."/>
            <person name="Clum A."/>
            <person name="Copeland A."/>
            <person name="Hainaut M."/>
            <person name="Haridas S."/>
            <person name="Labutti K."/>
            <person name="Lindquist E."/>
            <person name="Lipzen A."/>
            <person name="Khouja H.-R."/>
            <person name="Murat C."/>
            <person name="Ohm R."/>
            <person name="Olson A."/>
            <person name="Spatafora J."/>
            <person name="Veneault-Fourrey C."/>
            <person name="Henrissat B."/>
            <person name="Grigoriev I."/>
            <person name="Martin F."/>
            <person name="Perotto S."/>
        </authorList>
    </citation>
    <scope>NUCLEOTIDE SEQUENCE [LARGE SCALE GENOMIC DNA]</scope>
    <source>
        <strain evidence="2 3">UAMH 7357</strain>
    </source>
</reference>